<organism evidence="1 2">
    <name type="scientific">Senna tora</name>
    <dbReference type="NCBI Taxonomy" id="362788"/>
    <lineage>
        <taxon>Eukaryota</taxon>
        <taxon>Viridiplantae</taxon>
        <taxon>Streptophyta</taxon>
        <taxon>Embryophyta</taxon>
        <taxon>Tracheophyta</taxon>
        <taxon>Spermatophyta</taxon>
        <taxon>Magnoliopsida</taxon>
        <taxon>eudicotyledons</taxon>
        <taxon>Gunneridae</taxon>
        <taxon>Pentapetalae</taxon>
        <taxon>rosids</taxon>
        <taxon>fabids</taxon>
        <taxon>Fabales</taxon>
        <taxon>Fabaceae</taxon>
        <taxon>Caesalpinioideae</taxon>
        <taxon>Cassia clade</taxon>
        <taxon>Senna</taxon>
    </lineage>
</organism>
<accession>A0A834SYY9</accession>
<gene>
    <name evidence="1" type="ORF">G2W53_033731</name>
</gene>
<dbReference type="AlphaFoldDB" id="A0A834SYY9"/>
<dbReference type="OrthoDB" id="1749787at2759"/>
<protein>
    <submittedName>
        <fullName evidence="1">Retrovirus-related Pol polyprotein from transposon TNT 1-94</fullName>
    </submittedName>
</protein>
<evidence type="ECO:0000313" key="2">
    <source>
        <dbReference type="Proteomes" id="UP000634136"/>
    </source>
</evidence>
<dbReference type="EMBL" id="JAAIUW010000010">
    <property type="protein sequence ID" value="KAF7812755.1"/>
    <property type="molecule type" value="Genomic_DNA"/>
</dbReference>
<proteinExistence type="predicted"/>
<comment type="caution">
    <text evidence="1">The sequence shown here is derived from an EMBL/GenBank/DDBJ whole genome shotgun (WGS) entry which is preliminary data.</text>
</comment>
<sequence length="107" mass="11560">MAADDTAGSFVTSNVTATNDGWTDATPVLITSHKLNDHNAVTAMDLASGKMIGNVKEYNGLYILGSTHIPTFNKIVLSANCPSNILLWHYRFGLRTRNAVGFLQSFG</sequence>
<reference evidence="1" key="1">
    <citation type="submission" date="2020-09" db="EMBL/GenBank/DDBJ databases">
        <title>Genome-Enabled Discovery of Anthraquinone Biosynthesis in Senna tora.</title>
        <authorList>
            <person name="Kang S.-H."/>
            <person name="Pandey R.P."/>
            <person name="Lee C.-M."/>
            <person name="Sim J.-S."/>
            <person name="Jeong J.-T."/>
            <person name="Choi B.-S."/>
            <person name="Jung M."/>
            <person name="Ginzburg D."/>
            <person name="Zhao K."/>
            <person name="Won S.Y."/>
            <person name="Oh T.-J."/>
            <person name="Yu Y."/>
            <person name="Kim N.-H."/>
            <person name="Lee O.R."/>
            <person name="Lee T.-H."/>
            <person name="Bashyal P."/>
            <person name="Kim T.-S."/>
            <person name="Lee W.-H."/>
            <person name="Kawkins C."/>
            <person name="Kim C.-K."/>
            <person name="Kim J.S."/>
            <person name="Ahn B.O."/>
            <person name="Rhee S.Y."/>
            <person name="Sohng J.K."/>
        </authorList>
    </citation>
    <scope>NUCLEOTIDE SEQUENCE</scope>
    <source>
        <tissue evidence="1">Leaf</tissue>
    </source>
</reference>
<dbReference type="Proteomes" id="UP000634136">
    <property type="component" value="Unassembled WGS sequence"/>
</dbReference>
<name>A0A834SYY9_9FABA</name>
<evidence type="ECO:0000313" key="1">
    <source>
        <dbReference type="EMBL" id="KAF7812755.1"/>
    </source>
</evidence>
<keyword evidence="2" id="KW-1185">Reference proteome</keyword>